<dbReference type="SMART" id="SM00471">
    <property type="entry name" value="HDc"/>
    <property type="match status" value="1"/>
</dbReference>
<keyword evidence="4" id="KW-1133">Transmembrane helix</keyword>
<evidence type="ECO:0000259" key="5">
    <source>
        <dbReference type="PROSITE" id="PS50885"/>
    </source>
</evidence>
<dbReference type="CDD" id="cd06225">
    <property type="entry name" value="HAMP"/>
    <property type="match status" value="1"/>
</dbReference>
<dbReference type="InterPro" id="IPR006674">
    <property type="entry name" value="HD_domain"/>
</dbReference>
<feature type="domain" description="HAMP" evidence="5">
    <location>
        <begin position="252"/>
        <end position="304"/>
    </location>
</feature>
<dbReference type="PROSITE" id="PS50885">
    <property type="entry name" value="HAMP"/>
    <property type="match status" value="1"/>
</dbReference>
<dbReference type="CDD" id="cd00077">
    <property type="entry name" value="HDc"/>
    <property type="match status" value="1"/>
</dbReference>
<feature type="transmembrane region" description="Helical" evidence="4">
    <location>
        <begin position="194"/>
        <end position="212"/>
    </location>
</feature>
<dbReference type="Pfam" id="PF00672">
    <property type="entry name" value="HAMP"/>
    <property type="match status" value="1"/>
</dbReference>
<dbReference type="Pfam" id="PF13487">
    <property type="entry name" value="HD_5"/>
    <property type="match status" value="1"/>
</dbReference>
<keyword evidence="9" id="KW-1185">Reference proteome</keyword>
<reference evidence="8" key="1">
    <citation type="submission" date="2021-09" db="EMBL/GenBank/DDBJ databases">
        <title>Genome analysis of Fictibacillus sp. KIGAM418 isolated from marine sediment.</title>
        <authorList>
            <person name="Seo M.-J."/>
            <person name="Cho E.-S."/>
            <person name="Hwang C.Y."/>
        </authorList>
    </citation>
    <scope>NUCLEOTIDE SEQUENCE</scope>
    <source>
        <strain evidence="8">KIGAM418</strain>
    </source>
</reference>
<protein>
    <submittedName>
        <fullName evidence="8">HD domain-containing protein</fullName>
    </submittedName>
</protein>
<gene>
    <name evidence="8" type="ORF">LCY76_08115</name>
</gene>
<dbReference type="EMBL" id="JAIWJX010000002">
    <property type="protein sequence ID" value="MCK6256556.1"/>
    <property type="molecule type" value="Genomic_DNA"/>
</dbReference>
<evidence type="ECO:0000256" key="1">
    <source>
        <dbReference type="ARBA" id="ARBA00004236"/>
    </source>
</evidence>
<name>A0A9X2BCJ7_9BACL</name>
<dbReference type="InterPro" id="IPR003660">
    <property type="entry name" value="HAMP_dom"/>
</dbReference>
<dbReference type="InterPro" id="IPR037522">
    <property type="entry name" value="HD_GYP_dom"/>
</dbReference>
<sequence>MDFYRHFQRMLLRNYLIGSLIAVIGVGGFFVFSTLHFSTFEKWMILGIIALSFFIMCFIEYRAFSRHIKPIYRAFYKSTPSIRTLTNGFVQAHRFPLLTVKRIMGPHFLGLSVPAIILVSAAIYFGFLNMPYMYLFMGGLGAVIVAGMHAIVEFYLTTSAVKPIIEELRNRAVELHGDPLSQNNRVFVSIQRKIQLSTIFIGTFPVLLFALANQVKLYEQAASITRSYWSWAIFILMLGMLFAFFGTYLIYKDLLAPMKNLQTAMEEVQLGNSQFLLDNTYSDEFSRLVSGFNHMSSSIRDREEMNHQLLDSFFAVMAATMDARDPYTAGHSQRVAEYSVQIGEKAGLSMDELSTLKKAALLHDIGKIGIPDHILLKEGKLDDIEFSYIKKHPVVGFSILSQVQPREAMEPLLPGVKYHHERYDGKGYPEGLSGDDIPFFGRIIAVADAYDAMTSDRPYRKGMSREKAVAILLDGKGTQWDPALVPLLVEELKLSSVS</sequence>
<keyword evidence="3 4" id="KW-0472">Membrane</keyword>
<feature type="transmembrane region" description="Helical" evidence="4">
    <location>
        <begin position="12"/>
        <end position="37"/>
    </location>
</feature>
<dbReference type="PANTHER" id="PTHR43155:SF2">
    <property type="entry name" value="CYCLIC DI-GMP PHOSPHODIESTERASE PA4108"/>
    <property type="match status" value="1"/>
</dbReference>
<evidence type="ECO:0000313" key="9">
    <source>
        <dbReference type="Proteomes" id="UP001139011"/>
    </source>
</evidence>
<keyword evidence="2" id="KW-1003">Cell membrane</keyword>
<evidence type="ECO:0000313" key="8">
    <source>
        <dbReference type="EMBL" id="MCK6256556.1"/>
    </source>
</evidence>
<dbReference type="SMART" id="SM00304">
    <property type="entry name" value="HAMP"/>
    <property type="match status" value="1"/>
</dbReference>
<dbReference type="PROSITE" id="PS51832">
    <property type="entry name" value="HD_GYP"/>
    <property type="match status" value="1"/>
</dbReference>
<dbReference type="SUPFAM" id="SSF109604">
    <property type="entry name" value="HD-domain/PDEase-like"/>
    <property type="match status" value="1"/>
</dbReference>
<evidence type="ECO:0000256" key="4">
    <source>
        <dbReference type="SAM" id="Phobius"/>
    </source>
</evidence>
<accession>A0A9X2BCJ7</accession>
<dbReference type="GO" id="GO:0007165">
    <property type="term" value="P:signal transduction"/>
    <property type="evidence" value="ECO:0007669"/>
    <property type="project" value="InterPro"/>
</dbReference>
<evidence type="ECO:0000256" key="3">
    <source>
        <dbReference type="ARBA" id="ARBA00023136"/>
    </source>
</evidence>
<proteinExistence type="predicted"/>
<comment type="caution">
    <text evidence="8">The sequence shown here is derived from an EMBL/GenBank/DDBJ whole genome shotgun (WGS) entry which is preliminary data.</text>
</comment>
<evidence type="ECO:0000259" key="6">
    <source>
        <dbReference type="PROSITE" id="PS51831"/>
    </source>
</evidence>
<feature type="transmembrane region" description="Helical" evidence="4">
    <location>
        <begin position="133"/>
        <end position="156"/>
    </location>
</feature>
<feature type="domain" description="HD" evidence="6">
    <location>
        <begin position="328"/>
        <end position="453"/>
    </location>
</feature>
<dbReference type="InterPro" id="IPR003607">
    <property type="entry name" value="HD/PDEase_dom"/>
</dbReference>
<evidence type="ECO:0000256" key="2">
    <source>
        <dbReference type="ARBA" id="ARBA00022475"/>
    </source>
</evidence>
<dbReference type="Gene3D" id="1.10.3210.10">
    <property type="entry name" value="Hypothetical protein af1432"/>
    <property type="match status" value="1"/>
</dbReference>
<feature type="domain" description="HD-GYP" evidence="7">
    <location>
        <begin position="306"/>
        <end position="498"/>
    </location>
</feature>
<comment type="subcellular location">
    <subcellularLocation>
        <location evidence="1">Cell membrane</location>
    </subcellularLocation>
</comment>
<dbReference type="Proteomes" id="UP001139011">
    <property type="component" value="Unassembled WGS sequence"/>
</dbReference>
<dbReference type="Gene3D" id="6.10.340.10">
    <property type="match status" value="1"/>
</dbReference>
<feature type="transmembrane region" description="Helical" evidence="4">
    <location>
        <begin position="108"/>
        <end position="127"/>
    </location>
</feature>
<feature type="transmembrane region" description="Helical" evidence="4">
    <location>
        <begin position="43"/>
        <end position="64"/>
    </location>
</feature>
<feature type="transmembrane region" description="Helical" evidence="4">
    <location>
        <begin position="228"/>
        <end position="251"/>
    </location>
</feature>
<dbReference type="RefSeq" id="WP_248252211.1">
    <property type="nucleotide sequence ID" value="NZ_JAIWJX010000002.1"/>
</dbReference>
<evidence type="ECO:0000259" key="7">
    <source>
        <dbReference type="PROSITE" id="PS51832"/>
    </source>
</evidence>
<dbReference type="AlphaFoldDB" id="A0A9X2BCJ7"/>
<dbReference type="GO" id="GO:0005886">
    <property type="term" value="C:plasma membrane"/>
    <property type="evidence" value="ECO:0007669"/>
    <property type="project" value="UniProtKB-SubCell"/>
</dbReference>
<dbReference type="PROSITE" id="PS51831">
    <property type="entry name" value="HD"/>
    <property type="match status" value="1"/>
</dbReference>
<keyword evidence="4" id="KW-0812">Transmembrane</keyword>
<dbReference type="PANTHER" id="PTHR43155">
    <property type="entry name" value="CYCLIC DI-GMP PHOSPHODIESTERASE PA4108-RELATED"/>
    <property type="match status" value="1"/>
</dbReference>
<organism evidence="8 9">
    <name type="scientific">Fictibacillus marinisediminis</name>
    <dbReference type="NCBI Taxonomy" id="2878389"/>
    <lineage>
        <taxon>Bacteria</taxon>
        <taxon>Bacillati</taxon>
        <taxon>Bacillota</taxon>
        <taxon>Bacilli</taxon>
        <taxon>Bacillales</taxon>
        <taxon>Fictibacillaceae</taxon>
        <taxon>Fictibacillus</taxon>
    </lineage>
</organism>